<evidence type="ECO:0000256" key="1">
    <source>
        <dbReference type="ARBA" id="ARBA00001933"/>
    </source>
</evidence>
<dbReference type="InterPro" id="IPR005814">
    <property type="entry name" value="Aminotrans_3"/>
</dbReference>
<evidence type="ECO:0000313" key="9">
    <source>
        <dbReference type="EMBL" id="CAB4613027.1"/>
    </source>
</evidence>
<protein>
    <recommendedName>
        <fullName evidence="5">alanine--glyoxylate transaminase</fullName>
        <ecNumber evidence="5">2.6.1.44</ecNumber>
    </recommendedName>
</protein>
<dbReference type="GO" id="GO:0005739">
    <property type="term" value="C:mitochondrion"/>
    <property type="evidence" value="ECO:0007669"/>
    <property type="project" value="UniProtKB-SubCell"/>
</dbReference>
<comment type="subunit">
    <text evidence="4">Homotetramer.</text>
</comment>
<keyword evidence="6" id="KW-0032">Aminotransferase</keyword>
<evidence type="ECO:0000256" key="3">
    <source>
        <dbReference type="ARBA" id="ARBA00008954"/>
    </source>
</evidence>
<dbReference type="InterPro" id="IPR015421">
    <property type="entry name" value="PyrdxlP-dep_Trfase_major"/>
</dbReference>
<dbReference type="AlphaFoldDB" id="A0A6J6HI90"/>
<evidence type="ECO:0000256" key="6">
    <source>
        <dbReference type="ARBA" id="ARBA00022576"/>
    </source>
</evidence>
<evidence type="ECO:0000256" key="4">
    <source>
        <dbReference type="ARBA" id="ARBA00011881"/>
    </source>
</evidence>
<dbReference type="Gene3D" id="3.40.640.10">
    <property type="entry name" value="Type I PLP-dependent aspartate aminotransferase-like (Major domain)"/>
    <property type="match status" value="1"/>
</dbReference>
<dbReference type="SUPFAM" id="SSF53383">
    <property type="entry name" value="PLP-dependent transferases"/>
    <property type="match status" value="1"/>
</dbReference>
<reference evidence="9" key="1">
    <citation type="submission" date="2020-05" db="EMBL/GenBank/DDBJ databases">
        <authorList>
            <person name="Chiriac C."/>
            <person name="Salcher M."/>
            <person name="Ghai R."/>
            <person name="Kavagutti S V."/>
        </authorList>
    </citation>
    <scope>NUCLEOTIDE SEQUENCE</scope>
</reference>
<organism evidence="9">
    <name type="scientific">freshwater metagenome</name>
    <dbReference type="NCBI Taxonomy" id="449393"/>
    <lineage>
        <taxon>unclassified sequences</taxon>
        <taxon>metagenomes</taxon>
        <taxon>ecological metagenomes</taxon>
    </lineage>
</organism>
<accession>A0A6J6HI90</accession>
<dbReference type="GO" id="GO:0008453">
    <property type="term" value="F:alanine-glyoxylate transaminase activity"/>
    <property type="evidence" value="ECO:0007669"/>
    <property type="project" value="UniProtKB-EC"/>
</dbReference>
<comment type="cofactor">
    <cofactor evidence="1">
        <name>pyridoxal 5'-phosphate</name>
        <dbReference type="ChEBI" id="CHEBI:597326"/>
    </cofactor>
</comment>
<keyword evidence="8" id="KW-0663">Pyridoxal phosphate</keyword>
<dbReference type="EMBL" id="CAEZUP010000050">
    <property type="protein sequence ID" value="CAB4613027.1"/>
    <property type="molecule type" value="Genomic_DNA"/>
</dbReference>
<evidence type="ECO:0000256" key="2">
    <source>
        <dbReference type="ARBA" id="ARBA00004173"/>
    </source>
</evidence>
<dbReference type="PIRSF" id="PIRSF000521">
    <property type="entry name" value="Transaminase_4ab_Lys_Orn"/>
    <property type="match status" value="1"/>
</dbReference>
<dbReference type="EC" id="2.6.1.44" evidence="5"/>
<proteinExistence type="inferred from homology"/>
<name>A0A6J6HI90_9ZZZZ</name>
<sequence length="452" mass="48279">MITKRVPGFWVGSREPISVSTHAELLARHRRALPDWLALYYKDPIALVSGEGRHVIDAEGRRYLDFFGGILTTMTAYSLPEVVDAIREQAGKMIHTSTLYLVEPMIELAERVGALSGIPDAKVFFATSGSEANEAALLLASTVRRSNQVLALRNSYHGRSFATMGVTGNRGWSSSSLSPFAVSYVHNGDTFRSPFRDRDERGFVDAIVEDLRHVIATTTAGDVACMIAEPIQGVGGFTVPPDGLFGALQEVCREFGILWITDEVQTGWGRTGENFWGYQAQNLEPDMLTFAKGLGNGLAMAGVVAGAELMDSVNANSISTFGGNPLVCAGALANLEYLLSNDLQANSLRQGTAMMAELRPLVEELAVVGDVRGKGLMVGIELVAPDGRTPDAAAATVVLEACRENGLLIGKGGLYGNCLRIAPPLTLTDDECADGTAILIDVLRATNAELSA</sequence>
<dbReference type="PANTHER" id="PTHR45688:SF3">
    <property type="entry name" value="ALANINE--GLYOXYLATE AMINOTRANSFERASE 2, MITOCHONDRIAL"/>
    <property type="match status" value="1"/>
</dbReference>
<dbReference type="GO" id="GO:0030170">
    <property type="term" value="F:pyridoxal phosphate binding"/>
    <property type="evidence" value="ECO:0007669"/>
    <property type="project" value="InterPro"/>
</dbReference>
<dbReference type="PANTHER" id="PTHR45688">
    <property type="match status" value="1"/>
</dbReference>
<evidence type="ECO:0000256" key="7">
    <source>
        <dbReference type="ARBA" id="ARBA00022679"/>
    </source>
</evidence>
<comment type="similarity">
    <text evidence="3">Belongs to the class-III pyridoxal-phosphate-dependent aminotransferase family.</text>
</comment>
<dbReference type="Pfam" id="PF00202">
    <property type="entry name" value="Aminotran_3"/>
    <property type="match status" value="1"/>
</dbReference>
<comment type="subcellular location">
    <subcellularLocation>
        <location evidence="2">Mitochondrion</location>
    </subcellularLocation>
</comment>
<dbReference type="FunFam" id="3.40.640.10:FF:000004">
    <property type="entry name" value="Acetylornithine aminotransferase"/>
    <property type="match status" value="1"/>
</dbReference>
<evidence type="ECO:0000256" key="8">
    <source>
        <dbReference type="ARBA" id="ARBA00022898"/>
    </source>
</evidence>
<dbReference type="InterPro" id="IPR015424">
    <property type="entry name" value="PyrdxlP-dep_Trfase"/>
</dbReference>
<dbReference type="CDD" id="cd00610">
    <property type="entry name" value="OAT_like"/>
    <property type="match status" value="1"/>
</dbReference>
<gene>
    <name evidence="9" type="ORF">UFOPK1835_01217</name>
</gene>
<dbReference type="Gene3D" id="3.90.1150.10">
    <property type="entry name" value="Aspartate Aminotransferase, domain 1"/>
    <property type="match status" value="1"/>
</dbReference>
<evidence type="ECO:0000256" key="5">
    <source>
        <dbReference type="ARBA" id="ARBA00013049"/>
    </source>
</evidence>
<keyword evidence="7" id="KW-0808">Transferase</keyword>
<dbReference type="InterPro" id="IPR015422">
    <property type="entry name" value="PyrdxlP-dep_Trfase_small"/>
</dbReference>